<comment type="caution">
    <text evidence="1">The sequence shown here is derived from an EMBL/GenBank/DDBJ whole genome shotgun (WGS) entry which is preliminary data.</text>
</comment>
<name>A0ABN3NJS7_STRLO</name>
<evidence type="ECO:0000313" key="1">
    <source>
        <dbReference type="EMBL" id="GAA2524301.1"/>
    </source>
</evidence>
<organism evidence="1 2">
    <name type="scientific">Streptomyces longisporus</name>
    <dbReference type="NCBI Taxonomy" id="1948"/>
    <lineage>
        <taxon>Bacteria</taxon>
        <taxon>Bacillati</taxon>
        <taxon>Actinomycetota</taxon>
        <taxon>Actinomycetes</taxon>
        <taxon>Kitasatosporales</taxon>
        <taxon>Streptomycetaceae</taxon>
        <taxon>Streptomyces</taxon>
    </lineage>
</organism>
<evidence type="ECO:0000313" key="2">
    <source>
        <dbReference type="Proteomes" id="UP001501777"/>
    </source>
</evidence>
<dbReference type="SUPFAM" id="SSF81901">
    <property type="entry name" value="HCP-like"/>
    <property type="match status" value="1"/>
</dbReference>
<sequence>MNAETPIDHPGRAALAQELQDLEARAGYGTGDPKRSRRQATLQANHTCTQRQLPILTTSTVSDWFTKGRPPREFLCLWHLVEILLDWAGLPAAGPKRAAQQAWWKQLWEQARRPTPATKPPTTASRSFGQSIEDWDPLVLGVHPAVDVPSRAGDGRQGRSHAPAAPLPGYVCRAHDAELAALVTAAVRGHSSMAVLVGSSSTGKTRACWEAVQPLAPARWRLWHPVDPTYSEAALTALAHVPPRTVVWLDETQLYLGAGQGIGERIAAALRSLLTDPVRGPVLVLGTLWPVYARGYSALPQPGTEDRHPQARKLLAGCRISLPDSFDAAATAATRTLAAAGDRQLAQALKRAHDGRLTQYLAGAPELLHRYEISSPAARALLDAAMDARRLGVGPHLPLPFLKQAVESYLDNNDHDALSDDWLDQALEELSRPVHGNLAPLRRVRHRITPTTPGSSPATPPQPAYRLVDYLDQHGRHQRRLLCPPTSFWHAAHTHLTHPDELVAVADAAGRRHRLQWAHHLRYRAADYGNTSSSYVMWDEWVGNGFYVGQDFIWLNPWDTEGVDAVISQAGSSDRPSELYRGALRRERAGDRQGAETFAQQAADRSNTRALHRLAVMREEAGDRKGAETLARQAADRGNPLVLYRLAVMREEAGDRKGAETLARQAADQGGLREFDLLKRLWPHGLDPDGTPTHDWR</sequence>
<reference evidence="1 2" key="1">
    <citation type="journal article" date="2019" name="Int. J. Syst. Evol. Microbiol.">
        <title>The Global Catalogue of Microorganisms (GCM) 10K type strain sequencing project: providing services to taxonomists for standard genome sequencing and annotation.</title>
        <authorList>
            <consortium name="The Broad Institute Genomics Platform"/>
            <consortium name="The Broad Institute Genome Sequencing Center for Infectious Disease"/>
            <person name="Wu L."/>
            <person name="Ma J."/>
        </authorList>
    </citation>
    <scope>NUCLEOTIDE SEQUENCE [LARGE SCALE GENOMIC DNA]</scope>
    <source>
        <strain evidence="1 2">JCM 4395</strain>
    </source>
</reference>
<proteinExistence type="predicted"/>
<keyword evidence="2" id="KW-1185">Reference proteome</keyword>
<gene>
    <name evidence="1" type="ORF">GCM10010276_89590</name>
</gene>
<protein>
    <submittedName>
        <fullName evidence="1">Uncharacterized protein</fullName>
    </submittedName>
</protein>
<dbReference type="Gene3D" id="1.25.40.10">
    <property type="entry name" value="Tetratricopeptide repeat domain"/>
    <property type="match status" value="1"/>
</dbReference>
<dbReference type="EMBL" id="BAAASG010000040">
    <property type="protein sequence ID" value="GAA2524301.1"/>
    <property type="molecule type" value="Genomic_DNA"/>
</dbReference>
<dbReference type="Proteomes" id="UP001501777">
    <property type="component" value="Unassembled WGS sequence"/>
</dbReference>
<dbReference type="InterPro" id="IPR011990">
    <property type="entry name" value="TPR-like_helical_dom_sf"/>
</dbReference>
<accession>A0ABN3NJS7</accession>